<feature type="region of interest" description="Disordered" evidence="3">
    <location>
        <begin position="1"/>
        <end position="22"/>
    </location>
</feature>
<dbReference type="OMA" id="FVERRWS"/>
<dbReference type="SMART" id="SM00612">
    <property type="entry name" value="Kelch"/>
    <property type="match status" value="2"/>
</dbReference>
<proteinExistence type="predicted"/>
<dbReference type="Gene3D" id="2.120.10.80">
    <property type="entry name" value="Kelch-type beta propeller"/>
    <property type="match status" value="2"/>
</dbReference>
<dbReference type="AlphaFoldDB" id="A0A1Y1HTW4"/>
<dbReference type="OrthoDB" id="191037at2759"/>
<keyword evidence="1" id="KW-0880">Kelch repeat</keyword>
<dbReference type="EMBL" id="DF236992">
    <property type="protein sequence ID" value="GAQ79966.1"/>
    <property type="molecule type" value="Genomic_DNA"/>
</dbReference>
<name>A0A1Y1HTW4_KLENI</name>
<dbReference type="SUPFAM" id="SSF117281">
    <property type="entry name" value="Kelch motif"/>
    <property type="match status" value="1"/>
</dbReference>
<sequence length="420" mass="46813">MGKRRNRAAAGRPGQGSSQAEGLKDSFLELLGDGLFDSVSDGNMVVDEGCSKNAVASGPQELIKGLPDDLVRQWILPRANPASYAQMKKVSRGWRSLIEEGELFRLRKEQGLTTEMLCVTHEGQGWELFNPKEGNWSYMEWEAEALKKTVRHRCVGVGSKLYFLGGQLAGSVRRDVYVYDLERGKWSRANNMSIPRADFACCTDGARIWVAGGSMSYYSRDGEVYHPEDDTWVPLPSLVDRHFGTMGNRHLQGLWIRDRFLVEPGHAIFDPEASTWTFLANADAESESPYMVANVGGELYGARHAPGDDGRHARIDWIDLDTAMPAGSVNKDFIRKRKASAPPTQNCSRYKFGMAGLNGRLYVFGGKVKAGLPGKRRRRKDVGSVEVYNPMPTKDEPEWKAVKTMGRTKGEIRTWTTVVA</sequence>
<keyword evidence="2" id="KW-0677">Repeat</keyword>
<evidence type="ECO:0000313" key="5">
    <source>
        <dbReference type="Proteomes" id="UP000054558"/>
    </source>
</evidence>
<reference evidence="4 5" key="1">
    <citation type="journal article" date="2014" name="Nat. Commun.">
        <title>Klebsormidium flaccidum genome reveals primary factors for plant terrestrial adaptation.</title>
        <authorList>
            <person name="Hori K."/>
            <person name="Maruyama F."/>
            <person name="Fujisawa T."/>
            <person name="Togashi T."/>
            <person name="Yamamoto N."/>
            <person name="Seo M."/>
            <person name="Sato S."/>
            <person name="Yamada T."/>
            <person name="Mori H."/>
            <person name="Tajima N."/>
            <person name="Moriyama T."/>
            <person name="Ikeuchi M."/>
            <person name="Watanabe M."/>
            <person name="Wada H."/>
            <person name="Kobayashi K."/>
            <person name="Saito M."/>
            <person name="Masuda T."/>
            <person name="Sasaki-Sekimoto Y."/>
            <person name="Mashiguchi K."/>
            <person name="Awai K."/>
            <person name="Shimojima M."/>
            <person name="Masuda S."/>
            <person name="Iwai M."/>
            <person name="Nobusawa T."/>
            <person name="Narise T."/>
            <person name="Kondo S."/>
            <person name="Saito H."/>
            <person name="Sato R."/>
            <person name="Murakawa M."/>
            <person name="Ihara Y."/>
            <person name="Oshima-Yamada Y."/>
            <person name="Ohtaka K."/>
            <person name="Satoh M."/>
            <person name="Sonobe K."/>
            <person name="Ishii M."/>
            <person name="Ohtani R."/>
            <person name="Kanamori-Sato M."/>
            <person name="Honoki R."/>
            <person name="Miyazaki D."/>
            <person name="Mochizuki H."/>
            <person name="Umetsu J."/>
            <person name="Higashi K."/>
            <person name="Shibata D."/>
            <person name="Kamiya Y."/>
            <person name="Sato N."/>
            <person name="Nakamura Y."/>
            <person name="Tabata S."/>
            <person name="Ida S."/>
            <person name="Kurokawa K."/>
            <person name="Ohta H."/>
        </authorList>
    </citation>
    <scope>NUCLEOTIDE SEQUENCE [LARGE SCALE GENOMIC DNA]</scope>
    <source>
        <strain evidence="4 5">NIES-2285</strain>
    </source>
</reference>
<protein>
    <submittedName>
        <fullName evidence="4">Kelch repeat superfamily protein</fullName>
    </submittedName>
</protein>
<dbReference type="PANTHER" id="PTHR46344">
    <property type="entry name" value="OS02G0202900 PROTEIN"/>
    <property type="match status" value="1"/>
</dbReference>
<evidence type="ECO:0000256" key="1">
    <source>
        <dbReference type="ARBA" id="ARBA00022441"/>
    </source>
</evidence>
<dbReference type="Pfam" id="PF01344">
    <property type="entry name" value="Kelch_1"/>
    <property type="match status" value="3"/>
</dbReference>
<gene>
    <name evidence="4" type="ORF">KFL_000430080</name>
</gene>
<evidence type="ECO:0000256" key="2">
    <source>
        <dbReference type="ARBA" id="ARBA00022737"/>
    </source>
</evidence>
<dbReference type="Proteomes" id="UP000054558">
    <property type="component" value="Unassembled WGS sequence"/>
</dbReference>
<dbReference type="STRING" id="105231.A0A1Y1HTW4"/>
<dbReference type="InterPro" id="IPR015915">
    <property type="entry name" value="Kelch-typ_b-propeller"/>
</dbReference>
<evidence type="ECO:0000256" key="3">
    <source>
        <dbReference type="SAM" id="MobiDB-lite"/>
    </source>
</evidence>
<keyword evidence="5" id="KW-1185">Reference proteome</keyword>
<evidence type="ECO:0000313" key="4">
    <source>
        <dbReference type="EMBL" id="GAQ79966.1"/>
    </source>
</evidence>
<accession>A0A1Y1HTW4</accession>
<dbReference type="PANTHER" id="PTHR46344:SF27">
    <property type="entry name" value="KELCH REPEAT SUPERFAMILY PROTEIN"/>
    <property type="match status" value="1"/>
</dbReference>
<organism evidence="4 5">
    <name type="scientific">Klebsormidium nitens</name>
    <name type="common">Green alga</name>
    <name type="synonym">Ulothrix nitens</name>
    <dbReference type="NCBI Taxonomy" id="105231"/>
    <lineage>
        <taxon>Eukaryota</taxon>
        <taxon>Viridiplantae</taxon>
        <taxon>Streptophyta</taxon>
        <taxon>Klebsormidiophyceae</taxon>
        <taxon>Klebsormidiales</taxon>
        <taxon>Klebsormidiaceae</taxon>
        <taxon>Klebsormidium</taxon>
    </lineage>
</organism>
<dbReference type="InterPro" id="IPR006652">
    <property type="entry name" value="Kelch_1"/>
</dbReference>